<evidence type="ECO:0000256" key="3">
    <source>
        <dbReference type="ARBA" id="ARBA00023140"/>
    </source>
</evidence>
<gene>
    <name evidence="5" type="primary">fcbB2_2</name>
    <name evidence="5" type="ORF">ERS370000_06380</name>
</gene>
<dbReference type="Gene3D" id="1.10.12.10">
    <property type="entry name" value="Lyase 2-enoyl-coa Hydratase, Chain A, domain 2"/>
    <property type="match status" value="1"/>
</dbReference>
<dbReference type="RefSeq" id="WP_082401357.1">
    <property type="nucleotide sequence ID" value="NZ_CYTK01000026.1"/>
</dbReference>
<keyword evidence="4" id="KW-0413">Isomerase</keyword>
<dbReference type="CDD" id="cd06558">
    <property type="entry name" value="crotonase-like"/>
    <property type="match status" value="1"/>
</dbReference>
<evidence type="ECO:0000256" key="4">
    <source>
        <dbReference type="ARBA" id="ARBA00023235"/>
    </source>
</evidence>
<organism evidence="5 6">
    <name type="scientific">Achromobacter aegrifaciens</name>
    <dbReference type="NCBI Taxonomy" id="1287736"/>
    <lineage>
        <taxon>Bacteria</taxon>
        <taxon>Pseudomonadati</taxon>
        <taxon>Pseudomonadota</taxon>
        <taxon>Betaproteobacteria</taxon>
        <taxon>Burkholderiales</taxon>
        <taxon>Alcaligenaceae</taxon>
        <taxon>Achromobacter</taxon>
    </lineage>
</organism>
<accession>A0AAD2QEI6</accession>
<proteinExistence type="inferred from homology"/>
<evidence type="ECO:0000256" key="1">
    <source>
        <dbReference type="ARBA" id="ARBA00004275"/>
    </source>
</evidence>
<dbReference type="SUPFAM" id="SSF52096">
    <property type="entry name" value="ClpP/crotonase"/>
    <property type="match status" value="1"/>
</dbReference>
<keyword evidence="3" id="KW-0576">Peroxisome</keyword>
<dbReference type="InterPro" id="IPR051053">
    <property type="entry name" value="ECH/Chromodomain_protein"/>
</dbReference>
<comment type="similarity">
    <text evidence="2">Belongs to the enoyl-CoA hydratase/isomerase family.</text>
</comment>
<name>A0AAD2QEI6_ACHAE</name>
<dbReference type="InterPro" id="IPR029045">
    <property type="entry name" value="ClpP/crotonase-like_dom_sf"/>
</dbReference>
<dbReference type="InterPro" id="IPR001753">
    <property type="entry name" value="Enoyl-CoA_hydra/iso"/>
</dbReference>
<dbReference type="PANTHER" id="PTHR43684:SF1">
    <property type="entry name" value="ENOYL-COA DELTA ISOMERASE 2"/>
    <property type="match status" value="1"/>
</dbReference>
<comment type="caution">
    <text evidence="5">The sequence shown here is derived from an EMBL/GenBank/DDBJ whole genome shotgun (WGS) entry which is preliminary data.</text>
</comment>
<reference evidence="5 6" key="1">
    <citation type="submission" date="2015-09" db="EMBL/GenBank/DDBJ databases">
        <authorList>
            <consortium name="Pathogen Informatics"/>
        </authorList>
    </citation>
    <scope>NUCLEOTIDE SEQUENCE [LARGE SCALE GENOMIC DNA]</scope>
    <source>
        <strain evidence="5 6">2789STDY5608625</strain>
    </source>
</reference>
<dbReference type="GO" id="GO:0004165">
    <property type="term" value="F:delta(3)-delta(2)-enoyl-CoA isomerase activity"/>
    <property type="evidence" value="ECO:0007669"/>
    <property type="project" value="UniProtKB-ARBA"/>
</dbReference>
<sequence length="253" mass="27189">MTPYLLCESPSPGVLLLTLNRPERKNALVHEMTNAFIDAIEASNDDPDIRAIVVTGAGGNYSSGGDLTEFQQLDLRTDPPVGQRMMEALNDATKPLIAAVEGLAVGGSATMLLHFDLVYAARSARFRLPFTHLGTCPEGASSYYLPLIAGYRKAAELLMLGEYFGVDTASEVGMVTQATADGEALQRALASAQAIAAKSVDSIRLTKMLMREGHRDAVRRVIAREHGLFTERLHSPEVQASVAAMSSRSKVPT</sequence>
<evidence type="ECO:0000256" key="2">
    <source>
        <dbReference type="ARBA" id="ARBA00005254"/>
    </source>
</evidence>
<dbReference type="AlphaFoldDB" id="A0AAD2QEI6"/>
<dbReference type="EC" id="3.8.1.7" evidence="5"/>
<dbReference type="Pfam" id="PF00378">
    <property type="entry name" value="ECH_1"/>
    <property type="match status" value="1"/>
</dbReference>
<dbReference type="GO" id="GO:0018787">
    <property type="term" value="F:4-chlorobenzoyl-CoA dehalogenase activity"/>
    <property type="evidence" value="ECO:0007669"/>
    <property type="project" value="UniProtKB-EC"/>
</dbReference>
<dbReference type="Gene3D" id="3.90.226.10">
    <property type="entry name" value="2-enoyl-CoA Hydratase, Chain A, domain 1"/>
    <property type="match status" value="1"/>
</dbReference>
<protein>
    <submittedName>
        <fullName evidence="5">4-chlorobenzoyl coenzyme A dehalogenase-2</fullName>
        <ecNumber evidence="5">3.8.1.7</ecNumber>
    </submittedName>
</protein>
<dbReference type="EMBL" id="CYTK01000026">
    <property type="protein sequence ID" value="CUJ79150.1"/>
    <property type="molecule type" value="Genomic_DNA"/>
</dbReference>
<keyword evidence="5" id="KW-0378">Hydrolase</keyword>
<dbReference type="Proteomes" id="UP000044098">
    <property type="component" value="Unassembled WGS sequence"/>
</dbReference>
<evidence type="ECO:0000313" key="6">
    <source>
        <dbReference type="Proteomes" id="UP000044098"/>
    </source>
</evidence>
<comment type="subcellular location">
    <subcellularLocation>
        <location evidence="1">Peroxisome</location>
    </subcellularLocation>
</comment>
<dbReference type="InterPro" id="IPR014748">
    <property type="entry name" value="Enoyl-CoA_hydra_C"/>
</dbReference>
<evidence type="ECO:0000313" key="5">
    <source>
        <dbReference type="EMBL" id="CUJ79150.1"/>
    </source>
</evidence>
<dbReference type="PANTHER" id="PTHR43684">
    <property type="match status" value="1"/>
</dbReference>